<organism evidence="2 3">
    <name type="scientific">Nocardia tenerifensis</name>
    <dbReference type="NCBI Taxonomy" id="228006"/>
    <lineage>
        <taxon>Bacteria</taxon>
        <taxon>Bacillati</taxon>
        <taxon>Actinomycetota</taxon>
        <taxon>Actinomycetes</taxon>
        <taxon>Mycobacteriales</taxon>
        <taxon>Nocardiaceae</taxon>
        <taxon>Nocardia</taxon>
    </lineage>
</organism>
<evidence type="ECO:0000256" key="1">
    <source>
        <dbReference type="SAM" id="Phobius"/>
    </source>
</evidence>
<proteinExistence type="predicted"/>
<name>A0A318K1D2_9NOCA</name>
<dbReference type="EMBL" id="QJKF01000008">
    <property type="protein sequence ID" value="PXX61781.1"/>
    <property type="molecule type" value="Genomic_DNA"/>
</dbReference>
<keyword evidence="1" id="KW-0812">Transmembrane</keyword>
<keyword evidence="1" id="KW-0472">Membrane</keyword>
<accession>A0A318K1D2</accession>
<evidence type="ECO:0000313" key="2">
    <source>
        <dbReference type="EMBL" id="PXX61781.1"/>
    </source>
</evidence>
<dbReference type="AlphaFoldDB" id="A0A318K1D2"/>
<feature type="transmembrane region" description="Helical" evidence="1">
    <location>
        <begin position="12"/>
        <end position="37"/>
    </location>
</feature>
<keyword evidence="3" id="KW-1185">Reference proteome</keyword>
<feature type="transmembrane region" description="Helical" evidence="1">
    <location>
        <begin position="43"/>
        <end position="62"/>
    </location>
</feature>
<gene>
    <name evidence="2" type="ORF">DFR70_108339</name>
</gene>
<dbReference type="RefSeq" id="WP_040742854.1">
    <property type="nucleotide sequence ID" value="NZ_QJKF01000008.1"/>
</dbReference>
<comment type="caution">
    <text evidence="2">The sequence shown here is derived from an EMBL/GenBank/DDBJ whole genome shotgun (WGS) entry which is preliminary data.</text>
</comment>
<evidence type="ECO:0000313" key="3">
    <source>
        <dbReference type="Proteomes" id="UP000247569"/>
    </source>
</evidence>
<reference evidence="2 3" key="1">
    <citation type="submission" date="2018-05" db="EMBL/GenBank/DDBJ databases">
        <title>Genomic Encyclopedia of Type Strains, Phase IV (KMG-IV): sequencing the most valuable type-strain genomes for metagenomic binning, comparative biology and taxonomic classification.</title>
        <authorList>
            <person name="Goeker M."/>
        </authorList>
    </citation>
    <scope>NUCLEOTIDE SEQUENCE [LARGE SCALE GENOMIC DNA]</scope>
    <source>
        <strain evidence="2 3">DSM 44704</strain>
    </source>
</reference>
<dbReference type="Proteomes" id="UP000247569">
    <property type="component" value="Unassembled WGS sequence"/>
</dbReference>
<protein>
    <submittedName>
        <fullName evidence="2">Uncharacterized protein</fullName>
    </submittedName>
</protein>
<keyword evidence="1" id="KW-1133">Transmembrane helix</keyword>
<sequence length="90" mass="9738">MRSTDTGWGSDKSMFIGFFLVITGTAAAGLFLVAAGLALPVRAVIAGVATLALLTGGTIVLLRVRRRRGGLLDPEPTREEVDDYREDYRR</sequence>